<evidence type="ECO:0000313" key="2">
    <source>
        <dbReference type="EMBL" id="MBN8236060.1"/>
    </source>
</evidence>
<dbReference type="Gene3D" id="2.40.260.10">
    <property type="entry name" value="Sortase"/>
    <property type="match status" value="1"/>
</dbReference>
<dbReference type="Proteomes" id="UP000663970">
    <property type="component" value="Unassembled WGS sequence"/>
</dbReference>
<reference evidence="2 3" key="1">
    <citation type="submission" date="2020-12" db="EMBL/GenBank/DDBJ databases">
        <title>Oil enriched cultivation method for isolating marine PHA-producing bacteria.</title>
        <authorList>
            <person name="Zheng W."/>
            <person name="Yu S."/>
            <person name="Huang Y."/>
        </authorList>
    </citation>
    <scope>NUCLEOTIDE SEQUENCE [LARGE SCALE GENOMIC DNA]</scope>
    <source>
        <strain evidence="2 3">SY-2-6</strain>
    </source>
</reference>
<dbReference type="SUPFAM" id="SSF63817">
    <property type="entry name" value="Sortase"/>
    <property type="match status" value="1"/>
</dbReference>
<protein>
    <submittedName>
        <fullName evidence="2">Class F sortase</fullName>
    </submittedName>
</protein>
<keyword evidence="1" id="KW-0378">Hydrolase</keyword>
<organism evidence="2 3">
    <name type="scientific">Halobacillus kuroshimensis</name>
    <dbReference type="NCBI Taxonomy" id="302481"/>
    <lineage>
        <taxon>Bacteria</taxon>
        <taxon>Bacillati</taxon>
        <taxon>Bacillota</taxon>
        <taxon>Bacilli</taxon>
        <taxon>Bacillales</taxon>
        <taxon>Bacillaceae</taxon>
        <taxon>Halobacillus</taxon>
    </lineage>
</organism>
<gene>
    <name evidence="2" type="ORF">JF544_12415</name>
</gene>
<dbReference type="InterPro" id="IPR023365">
    <property type="entry name" value="Sortase_dom-sf"/>
</dbReference>
<dbReference type="InterPro" id="IPR005754">
    <property type="entry name" value="Sortase"/>
</dbReference>
<keyword evidence="3" id="KW-1185">Reference proteome</keyword>
<sequence>MKRILTPVILGLFVFFASYFLLSEEPLKEAGVLSTSSQDEFMKETHAGEKETRDALENEPIQQNYTPAATVSPDKQEGIVPNRLEIPAIDVDAPVQSLGYTDEGGMAVPANLTDTGWFEPGTKPGNQGNSVIAGHVDGRSGPAVFFDLKELSEGDEIYLYDDEGTRLTFTVEKMASYPFQDSPIRELFGPSSGQRLNLITCTGSYNQEASTYSERLVVFTVLTEVEDV</sequence>
<dbReference type="Pfam" id="PF04203">
    <property type="entry name" value="Sortase"/>
    <property type="match status" value="1"/>
</dbReference>
<dbReference type="InterPro" id="IPR042001">
    <property type="entry name" value="Sortase_F"/>
</dbReference>
<dbReference type="RefSeq" id="WP_027956078.1">
    <property type="nucleotide sequence ID" value="NZ_JAEKJY010000003.1"/>
</dbReference>
<name>A0ABS3DXH1_9BACI</name>
<dbReference type="EMBL" id="JAEKJY010000003">
    <property type="protein sequence ID" value="MBN8236060.1"/>
    <property type="molecule type" value="Genomic_DNA"/>
</dbReference>
<dbReference type="CDD" id="cd05829">
    <property type="entry name" value="Sortase_F"/>
    <property type="match status" value="1"/>
</dbReference>
<proteinExistence type="predicted"/>
<evidence type="ECO:0000256" key="1">
    <source>
        <dbReference type="ARBA" id="ARBA00022801"/>
    </source>
</evidence>
<comment type="caution">
    <text evidence="2">The sequence shown here is derived from an EMBL/GenBank/DDBJ whole genome shotgun (WGS) entry which is preliminary data.</text>
</comment>
<evidence type="ECO:0000313" key="3">
    <source>
        <dbReference type="Proteomes" id="UP000663970"/>
    </source>
</evidence>
<accession>A0ABS3DXH1</accession>